<sequence>MESCTLVI</sequence>
<protein>
    <submittedName>
        <fullName evidence="1">Uncharacterized protein</fullName>
    </submittedName>
</protein>
<accession>A0A0E9PWS9</accession>
<dbReference type="EMBL" id="GBXM01100269">
    <property type="protein sequence ID" value="JAH08308.1"/>
    <property type="molecule type" value="Transcribed_RNA"/>
</dbReference>
<name>A0A0E9PWS9_ANGAN</name>
<proteinExistence type="predicted"/>
<reference evidence="1" key="1">
    <citation type="submission" date="2014-11" db="EMBL/GenBank/DDBJ databases">
        <authorList>
            <person name="Amaro Gonzalez C."/>
        </authorList>
    </citation>
    <scope>NUCLEOTIDE SEQUENCE</scope>
</reference>
<evidence type="ECO:0000313" key="1">
    <source>
        <dbReference type="EMBL" id="JAH08308.1"/>
    </source>
</evidence>
<organism evidence="1">
    <name type="scientific">Anguilla anguilla</name>
    <name type="common">European freshwater eel</name>
    <name type="synonym">Muraena anguilla</name>
    <dbReference type="NCBI Taxonomy" id="7936"/>
    <lineage>
        <taxon>Eukaryota</taxon>
        <taxon>Metazoa</taxon>
        <taxon>Chordata</taxon>
        <taxon>Craniata</taxon>
        <taxon>Vertebrata</taxon>
        <taxon>Euteleostomi</taxon>
        <taxon>Actinopterygii</taxon>
        <taxon>Neopterygii</taxon>
        <taxon>Teleostei</taxon>
        <taxon>Anguilliformes</taxon>
        <taxon>Anguillidae</taxon>
        <taxon>Anguilla</taxon>
    </lineage>
</organism>
<reference evidence="1" key="2">
    <citation type="journal article" date="2015" name="Fish Shellfish Immunol.">
        <title>Early steps in the European eel (Anguilla anguilla)-Vibrio vulnificus interaction in the gills: Role of the RtxA13 toxin.</title>
        <authorList>
            <person name="Callol A."/>
            <person name="Pajuelo D."/>
            <person name="Ebbesson L."/>
            <person name="Teles M."/>
            <person name="MacKenzie S."/>
            <person name="Amaro C."/>
        </authorList>
    </citation>
    <scope>NUCLEOTIDE SEQUENCE</scope>
</reference>